<organism evidence="1 2">
    <name type="scientific">Psilocybe cubensis</name>
    <name type="common">Psychedelic mushroom</name>
    <name type="synonym">Stropharia cubensis</name>
    <dbReference type="NCBI Taxonomy" id="181762"/>
    <lineage>
        <taxon>Eukaryota</taxon>
        <taxon>Fungi</taxon>
        <taxon>Dikarya</taxon>
        <taxon>Basidiomycota</taxon>
        <taxon>Agaricomycotina</taxon>
        <taxon>Agaricomycetes</taxon>
        <taxon>Agaricomycetidae</taxon>
        <taxon>Agaricales</taxon>
        <taxon>Agaricineae</taxon>
        <taxon>Strophariaceae</taxon>
        <taxon>Psilocybe</taxon>
    </lineage>
</organism>
<sequence length="112" mass="11519">MLKIFIALTAVAFVQNALATPLPDVVGNREATDGDFNRTNTYHWHRYHRVDEPVVQPAVTTVAVERPSLLDSIPIVGPLLSGLPVVGPLVNGILGGSGGVLGGGGGGLLGSL</sequence>
<dbReference type="EMBL" id="JAFIQS020000005">
    <property type="protein sequence ID" value="KAH9481825.1"/>
    <property type="molecule type" value="Genomic_DNA"/>
</dbReference>
<accession>A0ACB8H1E6</accession>
<name>A0ACB8H1E6_PSICU</name>
<protein>
    <submittedName>
        <fullName evidence="1">Uncharacterized protein</fullName>
    </submittedName>
</protein>
<reference evidence="1" key="1">
    <citation type="submission" date="2021-10" db="EMBL/GenBank/DDBJ databases">
        <title>Psilocybe cubensis genome.</title>
        <authorList>
            <person name="Mckernan K.J."/>
            <person name="Crawford S."/>
            <person name="Trippe A."/>
            <person name="Kane L.T."/>
            <person name="Mclaughlin S."/>
        </authorList>
    </citation>
    <scope>NUCLEOTIDE SEQUENCE</scope>
    <source>
        <strain evidence="1">MGC-MH-2018</strain>
    </source>
</reference>
<keyword evidence="2" id="KW-1185">Reference proteome</keyword>
<gene>
    <name evidence="1" type="ORF">JR316_0006355</name>
</gene>
<comment type="caution">
    <text evidence="1">The sequence shown here is derived from an EMBL/GenBank/DDBJ whole genome shotgun (WGS) entry which is preliminary data.</text>
</comment>
<proteinExistence type="predicted"/>
<evidence type="ECO:0000313" key="1">
    <source>
        <dbReference type="EMBL" id="KAH9481825.1"/>
    </source>
</evidence>
<evidence type="ECO:0000313" key="2">
    <source>
        <dbReference type="Proteomes" id="UP000664032"/>
    </source>
</evidence>
<dbReference type="Proteomes" id="UP000664032">
    <property type="component" value="Unassembled WGS sequence"/>
</dbReference>